<dbReference type="eggNOG" id="COG2865">
    <property type="taxonomic scope" value="Bacteria"/>
</dbReference>
<keyword evidence="3" id="KW-1185">Reference proteome</keyword>
<dbReference type="Gene3D" id="3.30.950.30">
    <property type="entry name" value="Schlafen, AAA domain"/>
    <property type="match status" value="1"/>
</dbReference>
<dbReference type="Proteomes" id="UP000003821">
    <property type="component" value="Unassembled WGS sequence"/>
</dbReference>
<protein>
    <submittedName>
        <fullName evidence="2">Divergent AAA domain protein</fullName>
    </submittedName>
</protein>
<dbReference type="Pfam" id="PF04326">
    <property type="entry name" value="SLFN_AlbA_2"/>
    <property type="match status" value="1"/>
</dbReference>
<proteinExistence type="predicted"/>
<name>C7HTF7_9FIRM</name>
<evidence type="ECO:0000259" key="1">
    <source>
        <dbReference type="Pfam" id="PF04326"/>
    </source>
</evidence>
<dbReference type="EMBL" id="ACXU01000006">
    <property type="protein sequence ID" value="EEU13035.1"/>
    <property type="molecule type" value="Genomic_DNA"/>
</dbReference>
<comment type="caution">
    <text evidence="2">The sequence shown here is derived from an EMBL/GenBank/DDBJ whole genome shotgun (WGS) entry which is preliminary data.</text>
</comment>
<dbReference type="InterPro" id="IPR038461">
    <property type="entry name" value="Schlafen_AlbA_2_dom_sf"/>
</dbReference>
<gene>
    <name evidence="2" type="ORF">HMPREF0078_0558</name>
</gene>
<accession>C7HTF7</accession>
<dbReference type="InterPro" id="IPR007421">
    <property type="entry name" value="Schlafen_AlbA_2_dom"/>
</dbReference>
<feature type="domain" description="Schlafen AlbA-2" evidence="1">
    <location>
        <begin position="39"/>
        <end position="172"/>
    </location>
</feature>
<dbReference type="AlphaFoldDB" id="C7HTF7"/>
<organism evidence="2 3">
    <name type="scientific">Anaerococcus vaginalis ATCC 51170</name>
    <dbReference type="NCBI Taxonomy" id="655811"/>
    <lineage>
        <taxon>Bacteria</taxon>
        <taxon>Bacillati</taxon>
        <taxon>Bacillota</taxon>
        <taxon>Tissierellia</taxon>
        <taxon>Tissierellales</taxon>
        <taxon>Peptoniphilaceae</taxon>
        <taxon>Anaerococcus</taxon>
    </lineage>
</organism>
<reference evidence="2 3" key="1">
    <citation type="submission" date="2009-08" db="EMBL/GenBank/DDBJ databases">
        <authorList>
            <person name="Muzny D."/>
            <person name="Qin X."/>
            <person name="Deng J."/>
            <person name="Jiang H."/>
            <person name="Liu Y."/>
            <person name="Qu J."/>
            <person name="Song X.-Z."/>
            <person name="Zhang L."/>
            <person name="Thornton R."/>
            <person name="Coyle M."/>
            <person name="Francisco L."/>
            <person name="Jackson L."/>
            <person name="Javaid M."/>
            <person name="Korchina V."/>
            <person name="Kovar C."/>
            <person name="Mata R."/>
            <person name="Mathew T."/>
            <person name="Ngo R."/>
            <person name="Nguyen L."/>
            <person name="Nguyen N."/>
            <person name="Okwuonu G."/>
            <person name="Ongeri F."/>
            <person name="Pham C."/>
            <person name="Simmons D."/>
            <person name="Wilczek-Boney K."/>
            <person name="Hale W."/>
            <person name="Jakkamsetti A."/>
            <person name="Pham P."/>
            <person name="Ruth R."/>
            <person name="San Lucas F."/>
            <person name="Warren J."/>
            <person name="Zhang J."/>
            <person name="Zhao Z."/>
            <person name="Zhou C."/>
            <person name="Zhu D."/>
            <person name="Lee S."/>
            <person name="Bess C."/>
            <person name="Blankenburg K."/>
            <person name="Forbes L."/>
            <person name="Fu Q."/>
            <person name="Gubbala S."/>
            <person name="Hirani K."/>
            <person name="Jayaseelan J.C."/>
            <person name="Lara F."/>
            <person name="Munidasa M."/>
            <person name="Palculict T."/>
            <person name="Patil S."/>
            <person name="Pu L.-L."/>
            <person name="Saada N."/>
            <person name="Tang L."/>
            <person name="Weissenberger G."/>
            <person name="Zhu Y."/>
            <person name="Hemphill L."/>
            <person name="Shang Y."/>
            <person name="Youmans B."/>
            <person name="Ayvaz T."/>
            <person name="Ross M."/>
            <person name="Santibanez J."/>
            <person name="Aqrawi P."/>
            <person name="Gross S."/>
            <person name="Joshi V."/>
            <person name="Fowler G."/>
            <person name="Nazareth L."/>
            <person name="Reid J."/>
            <person name="Worley K."/>
            <person name="Petrosino J."/>
            <person name="Highlander S."/>
            <person name="Gibbs R."/>
            <person name="Gibbs R."/>
        </authorList>
    </citation>
    <scope>NUCLEOTIDE SEQUENCE [LARGE SCALE GENOMIC DNA]</scope>
    <source>
        <strain evidence="2 3">ATCC 51170</strain>
    </source>
</reference>
<evidence type="ECO:0000313" key="2">
    <source>
        <dbReference type="EMBL" id="EEU13035.1"/>
    </source>
</evidence>
<evidence type="ECO:0000313" key="3">
    <source>
        <dbReference type="Proteomes" id="UP000003821"/>
    </source>
</evidence>
<dbReference type="HOGENOM" id="CLU_039491_1_0_9"/>
<sequence length="407" mass="48995">MSCFLHNIGWYNKISKNSNGGDFLTGMEKIIDLINLKQEGSYWDFKKEWYKSENKDKQDLLHDIICMSNNLESKDAIIIIGVDEDDNYNIRDVSEDEGRRNTQNIVDFLKDKKFAGGLRPTVYVKSYQILGKTIDVIVILNDNNTPYYLTDKFQGIRANYIYTRIQDTNTPIDRSADLDKVEYLWKKRFGLTQTVLDRFEIYLEDYENWNDGPYGEMQKYYKYFPEFTIEYKSDRDERDGYEYYLFSQTDSRPHWYDIKFKYHQTLLKELGGVALDGGRYFTPCPEIDGITLDKNKSFSWDFSYRYFTKGTFFYKLNQFFFYQESFSDKFSRQEFFEVVLLFESEEERIEFKEFVRNNWYNRKKYLKNVHMPNIPNFPQYKEGAFVEEYENALVLNKMLEEFRNSAE</sequence>